<name>A0AAJ7P9I7_9ACAR</name>
<evidence type="ECO:0000313" key="2">
    <source>
        <dbReference type="RefSeq" id="XP_018494579.1"/>
    </source>
</evidence>
<evidence type="ECO:0000313" key="1">
    <source>
        <dbReference type="Proteomes" id="UP000694867"/>
    </source>
</evidence>
<keyword evidence="1" id="KW-1185">Reference proteome</keyword>
<dbReference type="AlphaFoldDB" id="A0AAJ7P9I7"/>
<reference evidence="2" key="1">
    <citation type="submission" date="2025-08" db="UniProtKB">
        <authorList>
            <consortium name="RefSeq"/>
        </authorList>
    </citation>
    <scope>IDENTIFICATION</scope>
</reference>
<dbReference type="RefSeq" id="XP_018494579.1">
    <property type="nucleotide sequence ID" value="XM_018639063.1"/>
</dbReference>
<protein>
    <submittedName>
        <fullName evidence="2">Uncharacterized protein LOC108864098</fullName>
    </submittedName>
</protein>
<proteinExistence type="predicted"/>
<sequence>MMKNASIPTKLQKRSLELKKKFGSQSIREIPRSTLRVSLGVYKKYVNETIKNKLDQDWVEGMSEKRTLERYSTYKTVRGNIEHIYDNTRGSRLLANARAGCLQTRKFRSRFKNIGATCLRCEREEETQEHVILECEDPPDAECIIRKRLGLHEESTPKMIFDTKVMLEEWV</sequence>
<dbReference type="GeneID" id="108864098"/>
<accession>A0AAJ7P9I7</accession>
<dbReference type="Proteomes" id="UP000694867">
    <property type="component" value="Unplaced"/>
</dbReference>
<gene>
    <name evidence="2" type="primary">LOC108864098</name>
</gene>
<organism evidence="1 2">
    <name type="scientific">Galendromus occidentalis</name>
    <name type="common">western predatory mite</name>
    <dbReference type="NCBI Taxonomy" id="34638"/>
    <lineage>
        <taxon>Eukaryota</taxon>
        <taxon>Metazoa</taxon>
        <taxon>Ecdysozoa</taxon>
        <taxon>Arthropoda</taxon>
        <taxon>Chelicerata</taxon>
        <taxon>Arachnida</taxon>
        <taxon>Acari</taxon>
        <taxon>Parasitiformes</taxon>
        <taxon>Mesostigmata</taxon>
        <taxon>Gamasina</taxon>
        <taxon>Phytoseioidea</taxon>
        <taxon>Phytoseiidae</taxon>
        <taxon>Typhlodrominae</taxon>
        <taxon>Galendromus</taxon>
    </lineage>
</organism>
<dbReference type="KEGG" id="goe:108864098"/>